<comment type="caution">
    <text evidence="2">The sequence shown here is derived from an EMBL/GenBank/DDBJ whole genome shotgun (WGS) entry which is preliminary data.</text>
</comment>
<reference evidence="2 3" key="1">
    <citation type="submission" date="2016-12" db="EMBL/GenBank/DDBJ databases">
        <authorList>
            <person name="Song W.-J."/>
            <person name="Kurnit D.M."/>
        </authorList>
    </citation>
    <scope>NUCLEOTIDE SEQUENCE [LARGE SCALE GENOMIC DNA]</scope>
    <source>
        <strain evidence="2 3">HSG9</strain>
    </source>
</reference>
<dbReference type="EMBL" id="MTBC01000005">
    <property type="protein sequence ID" value="OQD42653.1"/>
    <property type="molecule type" value="Genomic_DNA"/>
</dbReference>
<dbReference type="Proteomes" id="UP000191680">
    <property type="component" value="Unassembled WGS sequence"/>
</dbReference>
<name>A0A1V6LR52_9FLAO</name>
<protein>
    <recommendedName>
        <fullName evidence="4">Anti-sigma factor</fullName>
    </recommendedName>
</protein>
<evidence type="ECO:0000313" key="2">
    <source>
        <dbReference type="EMBL" id="OQD42653.1"/>
    </source>
</evidence>
<dbReference type="AlphaFoldDB" id="A0A1V6LR52"/>
<sequence>MEKEPIEELFKKLQNQFDFEEPHKGHESRFLEKLKQPTAEVQQNKKKFNIWMPLSIAASLALVFVLSKQILMPTQSIKEQVVEIAPEASNTEFYFTSLVEEQINLLEAERTPVTDQLVDDTLEQLQKLEKDYQKLEKELVNGGNSKLILNAMIINFETRITLVKEVLTTIEDIKNLNEINDANITI</sequence>
<keyword evidence="1" id="KW-0175">Coiled coil</keyword>
<evidence type="ECO:0000256" key="1">
    <source>
        <dbReference type="SAM" id="Coils"/>
    </source>
</evidence>
<feature type="coiled-coil region" evidence="1">
    <location>
        <begin position="118"/>
        <end position="145"/>
    </location>
</feature>
<dbReference type="RefSeq" id="WP_080318987.1">
    <property type="nucleotide sequence ID" value="NZ_MTBC01000005.1"/>
</dbReference>
<proteinExistence type="predicted"/>
<organism evidence="2 3">
    <name type="scientific">Croceivirga radicis</name>
    <dbReference type="NCBI Taxonomy" id="1929488"/>
    <lineage>
        <taxon>Bacteria</taxon>
        <taxon>Pseudomonadati</taxon>
        <taxon>Bacteroidota</taxon>
        <taxon>Flavobacteriia</taxon>
        <taxon>Flavobacteriales</taxon>
        <taxon>Flavobacteriaceae</taxon>
        <taxon>Croceivirga</taxon>
    </lineage>
</organism>
<keyword evidence="3" id="KW-1185">Reference proteome</keyword>
<evidence type="ECO:0008006" key="4">
    <source>
        <dbReference type="Google" id="ProtNLM"/>
    </source>
</evidence>
<accession>A0A1V6LR52</accession>
<evidence type="ECO:0000313" key="3">
    <source>
        <dbReference type="Proteomes" id="UP000191680"/>
    </source>
</evidence>
<dbReference type="OrthoDB" id="1143801at2"/>
<gene>
    <name evidence="2" type="ORF">BUL40_08995</name>
</gene>